<reference evidence="1" key="1">
    <citation type="submission" date="2019-03" db="EMBL/GenBank/DDBJ databases">
        <title>Improved annotation for the trematode Fasciola hepatica.</title>
        <authorList>
            <person name="Choi Y.-J."/>
            <person name="Martin J."/>
            <person name="Mitreva M."/>
        </authorList>
    </citation>
    <scope>NUCLEOTIDE SEQUENCE [LARGE SCALE GENOMIC DNA]</scope>
</reference>
<dbReference type="EMBL" id="JXXN02015281">
    <property type="protein sequence ID" value="THD18253.1"/>
    <property type="molecule type" value="Genomic_DNA"/>
</dbReference>
<comment type="caution">
    <text evidence="1">The sequence shown here is derived from an EMBL/GenBank/DDBJ whole genome shotgun (WGS) entry which is preliminary data.</text>
</comment>
<protein>
    <submittedName>
        <fullName evidence="1">Uncharacterized protein</fullName>
    </submittedName>
</protein>
<proteinExistence type="predicted"/>
<name>A0A4E0QTS8_FASHE</name>
<organism evidence="1 2">
    <name type="scientific">Fasciola hepatica</name>
    <name type="common">Liver fluke</name>
    <dbReference type="NCBI Taxonomy" id="6192"/>
    <lineage>
        <taxon>Eukaryota</taxon>
        <taxon>Metazoa</taxon>
        <taxon>Spiralia</taxon>
        <taxon>Lophotrochozoa</taxon>
        <taxon>Platyhelminthes</taxon>
        <taxon>Trematoda</taxon>
        <taxon>Digenea</taxon>
        <taxon>Plagiorchiida</taxon>
        <taxon>Echinostomata</taxon>
        <taxon>Echinostomatoidea</taxon>
        <taxon>Fasciolidae</taxon>
        <taxon>Fasciola</taxon>
    </lineage>
</organism>
<sequence length="60" mass="6927">IPVRKCFFLNTNTTTQLYILSVCHYFPNNLLNKQKPLLQEAPRDSPITWLSLNSHLGVLD</sequence>
<gene>
    <name evidence="1" type="ORF">D915_010296</name>
</gene>
<keyword evidence="2" id="KW-1185">Reference proteome</keyword>
<feature type="non-terminal residue" evidence="1">
    <location>
        <position position="1"/>
    </location>
</feature>
<evidence type="ECO:0000313" key="1">
    <source>
        <dbReference type="EMBL" id="THD18253.1"/>
    </source>
</evidence>
<dbReference type="AlphaFoldDB" id="A0A4E0QTS8"/>
<dbReference type="Proteomes" id="UP000230066">
    <property type="component" value="Unassembled WGS sequence"/>
</dbReference>
<accession>A0A4E0QTS8</accession>
<evidence type="ECO:0000313" key="2">
    <source>
        <dbReference type="Proteomes" id="UP000230066"/>
    </source>
</evidence>